<dbReference type="HOGENOM" id="CLU_1439191_0_0_0"/>
<dbReference type="Proteomes" id="UP000002799">
    <property type="component" value="Chromosome"/>
</dbReference>
<dbReference type="RefSeq" id="WP_008701766.1">
    <property type="nucleotide sequence ID" value="NZ_AKBT01000001.1"/>
</dbReference>
<gene>
    <name evidence="3" type="ORF">FSDG_01492</name>
</gene>
<organism evidence="3">
    <name type="scientific">Fusobacterium animalis 7_1</name>
    <dbReference type="NCBI Taxonomy" id="457405"/>
    <lineage>
        <taxon>Bacteria</taxon>
        <taxon>Fusobacteriati</taxon>
        <taxon>Fusobacteriota</taxon>
        <taxon>Fusobacteriia</taxon>
        <taxon>Fusobacteriales</taxon>
        <taxon>Fusobacteriaceae</taxon>
        <taxon>Fusobacterium</taxon>
    </lineage>
</organism>
<evidence type="ECO:0000313" key="4">
    <source>
        <dbReference type="Proteomes" id="UP000002799"/>
    </source>
</evidence>
<keyword evidence="2" id="KW-0472">Membrane</keyword>
<name>A0A140PU75_9FUSO</name>
<evidence type="ECO:0000313" key="3">
    <source>
        <dbReference type="EMBL" id="EEO42933.1"/>
    </source>
</evidence>
<evidence type="ECO:0000256" key="2">
    <source>
        <dbReference type="SAM" id="Phobius"/>
    </source>
</evidence>
<reference evidence="3 4" key="1">
    <citation type="submission" date="2013-11" db="EMBL/GenBank/DDBJ databases">
        <title>The Genome Sequence of Fusobacterium sp. 7_1.</title>
        <authorList>
            <consortium name="The Broad Institute Genome Sequencing Platform"/>
            <person name="Earl A."/>
            <person name="Ward D."/>
            <person name="Feldgarden M."/>
            <person name="Gevers D."/>
            <person name="Strauss J."/>
            <person name="Ambrose C.E."/>
            <person name="Allen-Vercoe E."/>
            <person name="Walker B."/>
            <person name="Young S.K."/>
            <person name="Zeng Q."/>
            <person name="Gargeya S."/>
            <person name="Fitzgerald M."/>
            <person name="Haas B."/>
            <person name="Abouelleil A."/>
            <person name="Alvarado L."/>
            <person name="Arachchi H.M."/>
            <person name="Berlin A.M."/>
            <person name="Chapman S.B."/>
            <person name="Goldberg J."/>
            <person name="Griggs A."/>
            <person name="Gujja S."/>
            <person name="Hansen M."/>
            <person name="Howarth C."/>
            <person name="Imamovic A."/>
            <person name="Larimer J."/>
            <person name="McCowen C."/>
            <person name="Montmayeur A."/>
            <person name="Murphy C."/>
            <person name="Neiman D."/>
            <person name="Pearson M."/>
            <person name="Priest M."/>
            <person name="Roberts A."/>
            <person name="Saif S."/>
            <person name="Shea T."/>
            <person name="Sisk P."/>
            <person name="Sykes S."/>
            <person name="Wortman J."/>
            <person name="Nusbaum C."/>
            <person name="Birren B."/>
        </authorList>
    </citation>
    <scope>NUCLEOTIDE SEQUENCE [LARGE SCALE GENOMIC DNA]</scope>
    <source>
        <strain evidence="3 4">7_1</strain>
    </source>
</reference>
<keyword evidence="2" id="KW-1133">Transmembrane helix</keyword>
<dbReference type="EMBL" id="CP007062">
    <property type="protein sequence ID" value="EEO42933.1"/>
    <property type="molecule type" value="Genomic_DNA"/>
</dbReference>
<sequence length="188" mass="22016">MSSEENVKGFMDFINNISPINNNVEKKEEEKEENTKSYNPKSKDNLETSISSSKSKRKEKKVVENKNNENALPSFQKTNEEVEDILKNIREIKEFFNELKSNARRDIESYTDEILSGASQQSKVLFDLMDKVLVSWQNYHAEILSKSNIKDLVTNNEKKKKNFILLYIISFLNLFLTIFLIFIIFKTK</sequence>
<keyword evidence="2" id="KW-0812">Transmembrane</keyword>
<feature type="compositionally biased region" description="Basic and acidic residues" evidence="1">
    <location>
        <begin position="24"/>
        <end position="46"/>
    </location>
</feature>
<evidence type="ECO:0000256" key="1">
    <source>
        <dbReference type="SAM" id="MobiDB-lite"/>
    </source>
</evidence>
<protein>
    <submittedName>
        <fullName evidence="3">Uncharacterized protein</fullName>
    </submittedName>
</protein>
<feature type="transmembrane region" description="Helical" evidence="2">
    <location>
        <begin position="164"/>
        <end position="185"/>
    </location>
</feature>
<accession>A0A140PU75</accession>
<dbReference type="AlphaFoldDB" id="A0A140PU75"/>
<feature type="region of interest" description="Disordered" evidence="1">
    <location>
        <begin position="1"/>
        <end position="75"/>
    </location>
</feature>
<proteinExistence type="predicted"/>
<dbReference type="KEGG" id="fne:FSDG_01492"/>